<reference evidence="2" key="1">
    <citation type="submission" date="2021-02" db="EMBL/GenBank/DDBJ databases">
        <authorList>
            <person name="Dougan E. K."/>
            <person name="Rhodes N."/>
            <person name="Thang M."/>
            <person name="Chan C."/>
        </authorList>
    </citation>
    <scope>NUCLEOTIDE SEQUENCE</scope>
</reference>
<evidence type="ECO:0000313" key="3">
    <source>
        <dbReference type="Proteomes" id="UP000604046"/>
    </source>
</evidence>
<sequence>MIMNRKTPKIDSMIAVALVSSFSEAAHALRTAPPVSPQELVHALHVLQQLASSEGRPVHLPEAQLLLSLSAAVSSLPASARVHLPWAWGQTVQPDGYIPATAQEAILHAFLGEAAASRRPPCPAPRRASQFKLLELEQLGASRVEPTIPLQPSPDAPSSEHDSGTDARLGYRASLANLDPFTAEEILARPCCLFRVPPQFCKGVLRKSLHLVLDLIRSSARAPGDASGPDSVRAWKLWFLLPRMLLHRPSCGVNPPPSPPVAAGDRPAASDEARARRAVHLAHLGELSAARQALTADPLTPATDATFEHLSDPNRRPPEPYGPLDPELLAWAPASPVALDRAALLTTCAGPAKGLHQGRQASLLRQYV</sequence>
<organism evidence="2 3">
    <name type="scientific">Symbiodinium natans</name>
    <dbReference type="NCBI Taxonomy" id="878477"/>
    <lineage>
        <taxon>Eukaryota</taxon>
        <taxon>Sar</taxon>
        <taxon>Alveolata</taxon>
        <taxon>Dinophyceae</taxon>
        <taxon>Suessiales</taxon>
        <taxon>Symbiodiniaceae</taxon>
        <taxon>Symbiodinium</taxon>
    </lineage>
</organism>
<evidence type="ECO:0000313" key="2">
    <source>
        <dbReference type="EMBL" id="CAE7401147.1"/>
    </source>
</evidence>
<evidence type="ECO:0000256" key="1">
    <source>
        <dbReference type="SAM" id="MobiDB-lite"/>
    </source>
</evidence>
<gene>
    <name evidence="2" type="ORF">SNAT2548_LOCUS21837</name>
</gene>
<feature type="region of interest" description="Disordered" evidence="1">
    <location>
        <begin position="145"/>
        <end position="166"/>
    </location>
</feature>
<dbReference type="Proteomes" id="UP000604046">
    <property type="component" value="Unassembled WGS sequence"/>
</dbReference>
<protein>
    <submittedName>
        <fullName evidence="2">Uncharacterized protein</fullName>
    </submittedName>
</protein>
<comment type="caution">
    <text evidence="2">The sequence shown here is derived from an EMBL/GenBank/DDBJ whole genome shotgun (WGS) entry which is preliminary data.</text>
</comment>
<dbReference type="OrthoDB" id="446848at2759"/>
<name>A0A812QSD9_9DINO</name>
<keyword evidence="3" id="KW-1185">Reference proteome</keyword>
<feature type="region of interest" description="Disordered" evidence="1">
    <location>
        <begin position="303"/>
        <end position="326"/>
    </location>
</feature>
<feature type="compositionally biased region" description="Basic and acidic residues" evidence="1">
    <location>
        <begin position="306"/>
        <end position="318"/>
    </location>
</feature>
<dbReference type="AlphaFoldDB" id="A0A812QSD9"/>
<accession>A0A812QSD9</accession>
<dbReference type="EMBL" id="CAJNDS010002264">
    <property type="protein sequence ID" value="CAE7401147.1"/>
    <property type="molecule type" value="Genomic_DNA"/>
</dbReference>
<proteinExistence type="predicted"/>